<gene>
    <name evidence="2" type="ORF">RND81_02G012900</name>
</gene>
<dbReference type="InterPro" id="IPR028322">
    <property type="entry name" value="PNRC-like_rgn"/>
</dbReference>
<organism evidence="2 3">
    <name type="scientific">Saponaria officinalis</name>
    <name type="common">Common soapwort</name>
    <name type="synonym">Lychnis saponaria</name>
    <dbReference type="NCBI Taxonomy" id="3572"/>
    <lineage>
        <taxon>Eukaryota</taxon>
        <taxon>Viridiplantae</taxon>
        <taxon>Streptophyta</taxon>
        <taxon>Embryophyta</taxon>
        <taxon>Tracheophyta</taxon>
        <taxon>Spermatophyta</taxon>
        <taxon>Magnoliopsida</taxon>
        <taxon>eudicotyledons</taxon>
        <taxon>Gunneridae</taxon>
        <taxon>Pentapetalae</taxon>
        <taxon>Caryophyllales</taxon>
        <taxon>Caryophyllaceae</taxon>
        <taxon>Caryophylleae</taxon>
        <taxon>Saponaria</taxon>
    </lineage>
</organism>
<feature type="compositionally biased region" description="Polar residues" evidence="1">
    <location>
        <begin position="173"/>
        <end position="185"/>
    </location>
</feature>
<sequence length="211" mass="22860">METLIAVAHHRNQYYSGCRNGNNPMKFGPSSSRGFRDVNCRAFEGGIGLLPSPSKGYGSPVSTRGLLARKPLNPCGGVGRGVSKSEDVKTKSKKMSSSSPIAINFDGRGGSLKERESREDLLLLERWAGPAYSNSPPPSSLPMPKFDVTPKRTVSLELPAFESDLNLPPMSKSAPTSPTNKSPRSSVDFFSDDDCATRTLRRILNLDIVDD</sequence>
<reference evidence="2" key="1">
    <citation type="submission" date="2024-03" db="EMBL/GenBank/DDBJ databases">
        <title>WGS assembly of Saponaria officinalis var. Norfolk2.</title>
        <authorList>
            <person name="Jenkins J."/>
            <person name="Shu S."/>
            <person name="Grimwood J."/>
            <person name="Barry K."/>
            <person name="Goodstein D."/>
            <person name="Schmutz J."/>
            <person name="Leebens-Mack J."/>
            <person name="Osbourn A."/>
        </authorList>
    </citation>
    <scope>NUCLEOTIDE SEQUENCE [LARGE SCALE GENOMIC DNA]</scope>
    <source>
        <strain evidence="2">JIC</strain>
    </source>
</reference>
<proteinExistence type="predicted"/>
<dbReference type="PANTHER" id="PTHR35306">
    <property type="entry name" value="BNAA03G57290D PROTEIN"/>
    <property type="match status" value="1"/>
</dbReference>
<keyword evidence="3" id="KW-1185">Reference proteome</keyword>
<feature type="region of interest" description="Disordered" evidence="1">
    <location>
        <begin position="77"/>
        <end position="116"/>
    </location>
</feature>
<dbReference type="GO" id="GO:0016071">
    <property type="term" value="P:mRNA metabolic process"/>
    <property type="evidence" value="ECO:0007669"/>
    <property type="project" value="UniProtKB-ARBA"/>
</dbReference>
<evidence type="ECO:0000313" key="2">
    <source>
        <dbReference type="EMBL" id="KAK9747748.1"/>
    </source>
</evidence>
<evidence type="ECO:0000256" key="1">
    <source>
        <dbReference type="SAM" id="MobiDB-lite"/>
    </source>
</evidence>
<name>A0AAW1MJE1_SAPOF</name>
<feature type="region of interest" description="Disordered" evidence="1">
    <location>
        <begin position="162"/>
        <end position="190"/>
    </location>
</feature>
<dbReference type="PANTHER" id="PTHR35306:SF1">
    <property type="entry name" value="VQ DOMAIN-CONTAINING PROTEIN"/>
    <property type="match status" value="1"/>
</dbReference>
<protein>
    <submittedName>
        <fullName evidence="2">Uncharacterized protein</fullName>
    </submittedName>
</protein>
<dbReference type="EMBL" id="JBDFQZ010000002">
    <property type="protein sequence ID" value="KAK9747748.1"/>
    <property type="molecule type" value="Genomic_DNA"/>
</dbReference>
<evidence type="ECO:0000313" key="3">
    <source>
        <dbReference type="Proteomes" id="UP001443914"/>
    </source>
</evidence>
<accession>A0AAW1MJE1</accession>
<dbReference type="Pfam" id="PF15365">
    <property type="entry name" value="PNRC"/>
    <property type="match status" value="1"/>
</dbReference>
<dbReference type="Proteomes" id="UP001443914">
    <property type="component" value="Unassembled WGS sequence"/>
</dbReference>
<comment type="caution">
    <text evidence="2">The sequence shown here is derived from an EMBL/GenBank/DDBJ whole genome shotgun (WGS) entry which is preliminary data.</text>
</comment>
<dbReference type="AlphaFoldDB" id="A0AAW1MJE1"/>